<protein>
    <recommendedName>
        <fullName evidence="1">Haem-binding uptake Tiki superfamily ChaN domain-containing protein</fullName>
    </recommendedName>
</protein>
<reference evidence="2 3" key="1">
    <citation type="submission" date="2014-12" db="EMBL/GenBank/DDBJ databases">
        <title>Mercury Reductase activity and rhizosphere competence traits in the genome of root associated Photobacterium halotolerans MELD1.</title>
        <authorList>
            <person name="Mathew D.C."/>
            <person name="Huang C.-C."/>
        </authorList>
    </citation>
    <scope>NUCLEOTIDE SEQUENCE [LARGE SCALE GENOMIC DNA]</scope>
    <source>
        <strain evidence="2 3">MELD1</strain>
    </source>
</reference>
<evidence type="ECO:0000259" key="1">
    <source>
        <dbReference type="Pfam" id="PF04187"/>
    </source>
</evidence>
<dbReference type="AlphaFoldDB" id="A0A0F5VH42"/>
<dbReference type="Pfam" id="PF04187">
    <property type="entry name" value="Cofac_haem_bdg"/>
    <property type="match status" value="1"/>
</dbReference>
<name>A0A0F5VH42_9GAMM</name>
<dbReference type="InterPro" id="IPR016773">
    <property type="entry name" value="Fe3_uptake_reg_CjrA_prd"/>
</dbReference>
<dbReference type="RefSeq" id="WP_046218828.1">
    <property type="nucleotide sequence ID" value="NZ_JWYV01000001.1"/>
</dbReference>
<evidence type="ECO:0000313" key="2">
    <source>
        <dbReference type="EMBL" id="KKD01501.1"/>
    </source>
</evidence>
<dbReference type="InterPro" id="IPR007314">
    <property type="entry name" value="Cofac_haem-bd_dom"/>
</dbReference>
<proteinExistence type="predicted"/>
<dbReference type="Gene3D" id="3.40.50.11550">
    <property type="match status" value="1"/>
</dbReference>
<organism evidence="2 3">
    <name type="scientific">Photobacterium halotolerans</name>
    <dbReference type="NCBI Taxonomy" id="265726"/>
    <lineage>
        <taxon>Bacteria</taxon>
        <taxon>Pseudomonadati</taxon>
        <taxon>Pseudomonadota</taxon>
        <taxon>Gammaproteobacteria</taxon>
        <taxon>Vibrionales</taxon>
        <taxon>Vibrionaceae</taxon>
        <taxon>Photobacterium</taxon>
    </lineage>
</organism>
<dbReference type="SUPFAM" id="SSF159501">
    <property type="entry name" value="EreA/ChaN-like"/>
    <property type="match status" value="1"/>
</dbReference>
<dbReference type="EMBL" id="JWYV01000001">
    <property type="protein sequence ID" value="KKD01501.1"/>
    <property type="molecule type" value="Genomic_DNA"/>
</dbReference>
<dbReference type="PIRSF" id="PIRSF020419">
    <property type="entry name" value="Fe_uptake_reg_CjrA_prd"/>
    <property type="match status" value="1"/>
</dbReference>
<dbReference type="PROSITE" id="PS51257">
    <property type="entry name" value="PROKAR_LIPOPROTEIN"/>
    <property type="match status" value="1"/>
</dbReference>
<evidence type="ECO:0000313" key="3">
    <source>
        <dbReference type="Proteomes" id="UP000033633"/>
    </source>
</evidence>
<dbReference type="CDD" id="cd14727">
    <property type="entry name" value="ChanN-like"/>
    <property type="match status" value="1"/>
</dbReference>
<dbReference type="STRING" id="265726.KY46_01380"/>
<feature type="domain" description="Haem-binding uptake Tiki superfamily ChaN" evidence="1">
    <location>
        <begin position="51"/>
        <end position="254"/>
    </location>
</feature>
<keyword evidence="3" id="KW-1185">Reference proteome</keyword>
<sequence length="318" mass="35122">MKTGYAMLFAALLSGCATQPSSSTTTAAIPPTLYDYTIRSPSGDEMTEQALANALSDADIVLVGEWHSHPGAHLLQARLLAALYANNPRLALSMEQFTRDKQPILDQFLHGEIGEQVLIKQGNAWPNYESDYRPLVDFARQHQLDVIAANAPKSIVRCVGRYGADYLNRLPAAERKWVAQSLTLNNDKYKEKFTESMHHGDPAQSERQFAAQTSWDDTMAESMVNYLQAHPDHQIMHVAGRFHTAEGLGTASRILSRNPALKVVMVTPVTADNPVAADAPDFQVEVIPLPPRYIQEANMKAAFAHIGKRNDTLQCIGE</sequence>
<dbReference type="OrthoDB" id="1680202at2"/>
<dbReference type="PATRIC" id="fig|265726.11.peg.294"/>
<comment type="caution">
    <text evidence="2">The sequence shown here is derived from an EMBL/GenBank/DDBJ whole genome shotgun (WGS) entry which is preliminary data.</text>
</comment>
<accession>A0A0F5VH42</accession>
<dbReference type="Proteomes" id="UP000033633">
    <property type="component" value="Unassembled WGS sequence"/>
</dbReference>
<gene>
    <name evidence="2" type="ORF">KY46_01380</name>
</gene>